<dbReference type="PROSITE" id="PS00379">
    <property type="entry name" value="CDP_ALCOHOL_P_TRANSF"/>
    <property type="match status" value="1"/>
</dbReference>
<evidence type="ECO:0000256" key="13">
    <source>
        <dbReference type="ARBA" id="ARBA00023935"/>
    </source>
</evidence>
<keyword evidence="6 17" id="KW-1003">Cell membrane</keyword>
<keyword evidence="8 17" id="KW-0812">Transmembrane</keyword>
<evidence type="ECO:0000256" key="5">
    <source>
        <dbReference type="ARBA" id="ARBA00011738"/>
    </source>
</evidence>
<feature type="transmembrane region" description="Helical" evidence="17">
    <location>
        <begin position="20"/>
        <end position="45"/>
    </location>
</feature>
<keyword evidence="20" id="KW-1185">Reference proteome</keyword>
<keyword evidence="10 17" id="KW-0460">Magnesium</keyword>
<keyword evidence="17" id="KW-0443">Lipid metabolism</keyword>
<comment type="cofactor">
    <cofactor evidence="17">
        <name>Mg(2+)</name>
        <dbReference type="ChEBI" id="CHEBI:18420"/>
    </cofactor>
    <text evidence="17">Contains a di-nuclear catalytic Mg(2+) center.</text>
</comment>
<comment type="catalytic activity">
    <reaction evidence="16 17">
        <text>a CDP-1,2-diacyl-sn-glycerol + 1D-myo-inositol 3-phosphate = a 1,2-diacyl-sn-glycero-3-phospho-(1D-myo-inositol-3-phosphate) + CMP + H(+)</text>
        <dbReference type="Rhea" id="RHEA:60504"/>
        <dbReference type="ChEBI" id="CHEBI:15378"/>
        <dbReference type="ChEBI" id="CHEBI:58088"/>
        <dbReference type="ChEBI" id="CHEBI:58332"/>
        <dbReference type="ChEBI" id="CHEBI:58401"/>
        <dbReference type="ChEBI" id="CHEBI:60377"/>
    </reaction>
</comment>
<accession>A0ABT9AWT7</accession>
<evidence type="ECO:0000256" key="3">
    <source>
        <dbReference type="ARBA" id="ARBA00005189"/>
    </source>
</evidence>
<evidence type="ECO:0000256" key="17">
    <source>
        <dbReference type="HAMAP-Rule" id="MF_02241"/>
    </source>
</evidence>
<feature type="binding site" evidence="17">
    <location>
        <position position="65"/>
    </location>
    <ligand>
        <name>Mg(2+)</name>
        <dbReference type="ChEBI" id="CHEBI:18420"/>
        <label>1</label>
    </ligand>
</feature>
<evidence type="ECO:0000256" key="1">
    <source>
        <dbReference type="ARBA" id="ARBA00004651"/>
    </source>
</evidence>
<evidence type="ECO:0000256" key="9">
    <source>
        <dbReference type="ARBA" id="ARBA00022723"/>
    </source>
</evidence>
<dbReference type="EMBL" id="JAUQTA010000001">
    <property type="protein sequence ID" value="MDO7866944.1"/>
    <property type="molecule type" value="Genomic_DNA"/>
</dbReference>
<evidence type="ECO:0000256" key="10">
    <source>
        <dbReference type="ARBA" id="ARBA00022842"/>
    </source>
</evidence>
<evidence type="ECO:0000256" key="6">
    <source>
        <dbReference type="ARBA" id="ARBA00022475"/>
    </source>
</evidence>
<dbReference type="GO" id="GO:0016740">
    <property type="term" value="F:transferase activity"/>
    <property type="evidence" value="ECO:0007669"/>
    <property type="project" value="UniProtKB-KW"/>
</dbReference>
<keyword evidence="9 17" id="KW-0479">Metal-binding</keyword>
<evidence type="ECO:0000256" key="8">
    <source>
        <dbReference type="ARBA" id="ARBA00022692"/>
    </source>
</evidence>
<keyword evidence="17" id="KW-0444">Lipid biosynthesis</keyword>
<evidence type="ECO:0000256" key="12">
    <source>
        <dbReference type="ARBA" id="ARBA00023136"/>
    </source>
</evidence>
<evidence type="ECO:0000313" key="19">
    <source>
        <dbReference type="EMBL" id="MDO7866944.1"/>
    </source>
</evidence>
<feature type="binding site" evidence="17">
    <location>
        <position position="90"/>
    </location>
    <ligand>
        <name>Mg(2+)</name>
        <dbReference type="ChEBI" id="CHEBI:18420"/>
        <label>2</label>
    </ligand>
</feature>
<dbReference type="HAMAP" id="MF_02241">
    <property type="entry name" value="PIP_synthase"/>
    <property type="match status" value="1"/>
</dbReference>
<comment type="function">
    <text evidence="17">Catalyzes the conjugation of the 1'-hydroxyl group of D-myo-inositol-3-phosphate (also named L-myo-inositol-1-phosphate) with a lipid tail of cytidine diphosphate diacylglycerol (CDP-DAG), forming phosphatidylinositol phosphate (PIP) and CMP. PIP is a precursor of phosphatidylinositol (PI) which is an essential lipid required for cell wall formation.</text>
</comment>
<keyword evidence="17" id="KW-0594">Phospholipid biosynthesis</keyword>
<proteinExistence type="inferred from homology"/>
<dbReference type="InterPro" id="IPR043130">
    <property type="entry name" value="CDP-OH_PTrfase_TM_dom"/>
</dbReference>
<feature type="active site" description="Proton acceptor" evidence="17">
    <location>
        <position position="90"/>
    </location>
</feature>
<keyword evidence="11 17" id="KW-1133">Transmembrane helix</keyword>
<dbReference type="InterPro" id="IPR048254">
    <property type="entry name" value="CDP_ALCOHOL_P_TRANSF_CS"/>
</dbReference>
<organism evidence="19 20">
    <name type="scientific">Nocardioides jiangxiensis</name>
    <dbReference type="NCBI Taxonomy" id="3064524"/>
    <lineage>
        <taxon>Bacteria</taxon>
        <taxon>Bacillati</taxon>
        <taxon>Actinomycetota</taxon>
        <taxon>Actinomycetes</taxon>
        <taxon>Propionibacteriales</taxon>
        <taxon>Nocardioidaceae</taxon>
        <taxon>Nocardioides</taxon>
    </lineage>
</organism>
<feature type="binding site" evidence="17">
    <location>
        <position position="73"/>
    </location>
    <ligand>
        <name>a CDP-1,2-diacyl-sn-glycerol</name>
        <dbReference type="ChEBI" id="CHEBI:58332"/>
    </ligand>
</feature>
<evidence type="ECO:0000256" key="7">
    <source>
        <dbReference type="ARBA" id="ARBA00022679"/>
    </source>
</evidence>
<feature type="binding site" evidence="17">
    <location>
        <position position="69"/>
    </location>
    <ligand>
        <name>a CDP-1,2-diacyl-sn-glycerol</name>
        <dbReference type="ChEBI" id="CHEBI:58332"/>
    </ligand>
</feature>
<evidence type="ECO:0000256" key="18">
    <source>
        <dbReference type="RuleBase" id="RU003750"/>
    </source>
</evidence>
<evidence type="ECO:0000256" key="4">
    <source>
        <dbReference type="ARBA" id="ARBA00010441"/>
    </source>
</evidence>
<evidence type="ECO:0000256" key="14">
    <source>
        <dbReference type="ARBA" id="ARBA00024082"/>
    </source>
</evidence>
<comment type="subunit">
    <text evidence="5 17">Homodimer.</text>
</comment>
<dbReference type="InterPro" id="IPR000462">
    <property type="entry name" value="CDP-OH_P_trans"/>
</dbReference>
<comment type="caution">
    <text evidence="19">The sequence shown here is derived from an EMBL/GenBank/DDBJ whole genome shotgun (WGS) entry which is preliminary data.</text>
</comment>
<feature type="binding site" evidence="17">
    <location>
        <position position="65"/>
    </location>
    <ligand>
        <name>Mg(2+)</name>
        <dbReference type="ChEBI" id="CHEBI:18420"/>
        <label>2</label>
    </ligand>
</feature>
<dbReference type="Proteomes" id="UP001233314">
    <property type="component" value="Unassembled WGS sequence"/>
</dbReference>
<feature type="binding site" evidence="17">
    <location>
        <position position="86"/>
    </location>
    <ligand>
        <name>Mg(2+)</name>
        <dbReference type="ChEBI" id="CHEBI:18420"/>
        <label>1</label>
    </ligand>
</feature>
<evidence type="ECO:0000313" key="20">
    <source>
        <dbReference type="Proteomes" id="UP001233314"/>
    </source>
</evidence>
<evidence type="ECO:0000256" key="2">
    <source>
        <dbReference type="ARBA" id="ARBA00004805"/>
    </source>
</evidence>
<dbReference type="EC" id="2.7.8.-" evidence="17"/>
<dbReference type="NCBIfam" id="NF045883">
    <property type="entry name" value="PIPSynth"/>
    <property type="match status" value="1"/>
</dbReference>
<keyword evidence="17" id="KW-1208">Phospholipid metabolism</keyword>
<evidence type="ECO:0000256" key="16">
    <source>
        <dbReference type="ARBA" id="ARBA00048865"/>
    </source>
</evidence>
<dbReference type="Gene3D" id="1.20.120.1760">
    <property type="match status" value="1"/>
</dbReference>
<dbReference type="Pfam" id="PF01066">
    <property type="entry name" value="CDP-OH_P_transf"/>
    <property type="match status" value="1"/>
</dbReference>
<comment type="similarity">
    <text evidence="4 17 18">Belongs to the CDP-alcohol phosphatidyltransferase class-I family.</text>
</comment>
<reference evidence="19 20" key="1">
    <citation type="submission" date="2023-07" db="EMBL/GenBank/DDBJ databases">
        <title>Nocardioides sp. nov WY-20 isolated from soil.</title>
        <authorList>
            <person name="Liu B."/>
            <person name="Wan Y."/>
        </authorList>
    </citation>
    <scope>NUCLEOTIDE SEQUENCE [LARGE SCALE GENOMIC DNA]</scope>
    <source>
        <strain evidence="19 20">WY-20</strain>
    </source>
</reference>
<feature type="binding site" evidence="17">
    <location>
        <begin position="28"/>
        <end position="31"/>
    </location>
    <ligand>
        <name>a CDP-1,2-diacyl-sn-glycerol</name>
        <dbReference type="ChEBI" id="CHEBI:58332"/>
    </ligand>
</feature>
<evidence type="ECO:0000256" key="11">
    <source>
        <dbReference type="ARBA" id="ARBA00022989"/>
    </source>
</evidence>
<dbReference type="RefSeq" id="WP_305026351.1">
    <property type="nucleotide sequence ID" value="NZ_JAUQTA010000001.1"/>
</dbReference>
<evidence type="ECO:0000256" key="15">
    <source>
        <dbReference type="ARBA" id="ARBA00033137"/>
    </source>
</evidence>
<feature type="transmembrane region" description="Helical" evidence="17">
    <location>
        <begin position="121"/>
        <end position="141"/>
    </location>
</feature>
<dbReference type="InterPro" id="IPR044268">
    <property type="entry name" value="PIP_synthase_PgsA1"/>
</dbReference>
<keyword evidence="7 17" id="KW-0808">Transferase</keyword>
<comment type="pathway">
    <text evidence="2 17">Phospholipid metabolism; phosphatidylinositol phosphate biosynthesis.</text>
</comment>
<name>A0ABT9AWT7_9ACTN</name>
<feature type="binding site" evidence="17">
    <location>
        <position position="86"/>
    </location>
    <ligand>
        <name>Mg(2+)</name>
        <dbReference type="ChEBI" id="CHEBI:18420"/>
        <label>2</label>
    </ligand>
</feature>
<comment type="subcellular location">
    <subcellularLocation>
        <location evidence="1 17">Cell membrane</location>
        <topology evidence="1 17">Multi-pass membrane protein</topology>
    </subcellularLocation>
</comment>
<feature type="binding site" evidence="17">
    <location>
        <position position="68"/>
    </location>
    <ligand>
        <name>Mg(2+)</name>
        <dbReference type="ChEBI" id="CHEBI:18420"/>
        <label>1</label>
    </ligand>
</feature>
<sequence length="217" mass="23335">MLERFRGFWTAIIAPLAKFFLRLGISPDAVTIVGTFGVCAGALVFFPQGRLFAGVMFITAFVFSDLIDGHMARLSGRTTRFGAFLDSTLDRVADGAIFAGLALYFASPHGDELIELGSPHLYQVLCLIALVMGSVTSYVRAKAESLGMTAQVGIAERATRLVFTLVATGVAALFGLPYLIEAVLWFMAVTTTITVGQRIWEVRKQCIAEVAAQDASA</sequence>
<feature type="binding site" evidence="17">
    <location>
        <position position="79"/>
    </location>
    <ligand>
        <name>a CDP-1,2-diacyl-sn-glycerol</name>
        <dbReference type="ChEBI" id="CHEBI:58332"/>
    </ligand>
</feature>
<feature type="transmembrane region" description="Helical" evidence="17">
    <location>
        <begin position="51"/>
        <end position="67"/>
    </location>
</feature>
<comment type="caution">
    <text evidence="17">Lacks conserved residue(s) required for the propagation of feature annotation.</text>
</comment>
<keyword evidence="12 17" id="KW-0472">Membrane</keyword>
<comment type="pathway">
    <text evidence="3">Lipid metabolism.</text>
</comment>
<gene>
    <name evidence="19" type="ORF">Q5722_01035</name>
</gene>
<protein>
    <recommendedName>
        <fullName evidence="14 17">Phosphatidylinositol phosphate synthase</fullName>
        <shortName evidence="17">PIP synthase</shortName>
        <ecNumber evidence="17">2.7.8.-</ecNumber>
    </recommendedName>
    <alternativeName>
        <fullName evidence="15 17">CDP-diacylglycerol--D-myo-inositol-3-phosphate 3-phosphatidyltransferase</fullName>
    </alternativeName>
</protein>
<comment type="catalytic activity">
    <reaction evidence="13 17">
        <text>1,2-di-(9Z-octadecenoyl)-sn-glycero-3-cytidine-5'-diphosphate + 1D-myo-inositol 3-phosphate = 1,2-di-(9Z-octadecenoyl)-sn-glycero-3-phospho-(1D-myo-inositol-3-phosphate) + CMP + H(+)</text>
        <dbReference type="Rhea" id="RHEA:61216"/>
        <dbReference type="ChEBI" id="CHEBI:15378"/>
        <dbReference type="ChEBI" id="CHEBI:58401"/>
        <dbReference type="ChEBI" id="CHEBI:60377"/>
        <dbReference type="ChEBI" id="CHEBI:85356"/>
        <dbReference type="ChEBI" id="CHEBI:144472"/>
    </reaction>
</comment>
<feature type="transmembrane region" description="Helical" evidence="17">
    <location>
        <begin position="161"/>
        <end position="180"/>
    </location>
</feature>